<evidence type="ECO:0008006" key="4">
    <source>
        <dbReference type="Google" id="ProtNLM"/>
    </source>
</evidence>
<dbReference type="STRING" id="5364.A0A5C3N4F1"/>
<evidence type="ECO:0000313" key="3">
    <source>
        <dbReference type="Proteomes" id="UP000305948"/>
    </source>
</evidence>
<evidence type="ECO:0000256" key="1">
    <source>
        <dbReference type="ARBA" id="ARBA00022729"/>
    </source>
</evidence>
<evidence type="ECO:0000313" key="2">
    <source>
        <dbReference type="EMBL" id="TFK52280.1"/>
    </source>
</evidence>
<name>A0A5C3N4F1_9AGAM</name>
<keyword evidence="1" id="KW-0732">Signal</keyword>
<dbReference type="OrthoDB" id="406505at2759"/>
<sequence>MAAAVLATFATPIPAEDATSLEKRVTHSGRGTWFDVGLGACGQYNVNSDHIVAISADRWGSGGNCEQWIHITNTANGNSAWGLTRDQCPGCGVDDLDMSPSLFETLGSLDQGVLQISWHFENKNFTP</sequence>
<keyword evidence="3" id="KW-1185">Reference proteome</keyword>
<dbReference type="Proteomes" id="UP000305948">
    <property type="component" value="Unassembled WGS sequence"/>
</dbReference>
<dbReference type="InterPro" id="IPR036908">
    <property type="entry name" value="RlpA-like_sf"/>
</dbReference>
<dbReference type="AlphaFoldDB" id="A0A5C3N4F1"/>
<gene>
    <name evidence="2" type="ORF">OE88DRAFT_1657461</name>
</gene>
<dbReference type="PANTHER" id="PTHR31836">
    <property type="match status" value="1"/>
</dbReference>
<accession>A0A5C3N4F1</accession>
<organism evidence="2 3">
    <name type="scientific">Heliocybe sulcata</name>
    <dbReference type="NCBI Taxonomy" id="5364"/>
    <lineage>
        <taxon>Eukaryota</taxon>
        <taxon>Fungi</taxon>
        <taxon>Dikarya</taxon>
        <taxon>Basidiomycota</taxon>
        <taxon>Agaricomycotina</taxon>
        <taxon>Agaricomycetes</taxon>
        <taxon>Gloeophyllales</taxon>
        <taxon>Gloeophyllaceae</taxon>
        <taxon>Heliocybe</taxon>
    </lineage>
</organism>
<dbReference type="PANTHER" id="PTHR31836:SF25">
    <property type="entry name" value="RLPA-LIKE PROTEIN DOUBLE-PSI BETA-BARREL DOMAIN-CONTAINING PROTEIN"/>
    <property type="match status" value="1"/>
</dbReference>
<protein>
    <recommendedName>
        <fullName evidence="4">RlpA-like protein double-psi beta-barrel domain-containing protein</fullName>
    </recommendedName>
</protein>
<dbReference type="SUPFAM" id="SSF50685">
    <property type="entry name" value="Barwin-like endoglucanases"/>
    <property type="match status" value="1"/>
</dbReference>
<dbReference type="Gene3D" id="2.40.40.10">
    <property type="entry name" value="RlpA-like domain"/>
    <property type="match status" value="1"/>
</dbReference>
<dbReference type="CDD" id="cd22191">
    <property type="entry name" value="DPBB_RlpA_EXP_N-like"/>
    <property type="match status" value="1"/>
</dbReference>
<dbReference type="EMBL" id="ML213509">
    <property type="protein sequence ID" value="TFK52280.1"/>
    <property type="molecule type" value="Genomic_DNA"/>
</dbReference>
<proteinExistence type="predicted"/>
<reference evidence="2 3" key="1">
    <citation type="journal article" date="2019" name="Nat. Ecol. Evol.">
        <title>Megaphylogeny resolves global patterns of mushroom evolution.</title>
        <authorList>
            <person name="Varga T."/>
            <person name="Krizsan K."/>
            <person name="Foldi C."/>
            <person name="Dima B."/>
            <person name="Sanchez-Garcia M."/>
            <person name="Sanchez-Ramirez S."/>
            <person name="Szollosi G.J."/>
            <person name="Szarkandi J.G."/>
            <person name="Papp V."/>
            <person name="Albert L."/>
            <person name="Andreopoulos W."/>
            <person name="Angelini C."/>
            <person name="Antonin V."/>
            <person name="Barry K.W."/>
            <person name="Bougher N.L."/>
            <person name="Buchanan P."/>
            <person name="Buyck B."/>
            <person name="Bense V."/>
            <person name="Catcheside P."/>
            <person name="Chovatia M."/>
            <person name="Cooper J."/>
            <person name="Damon W."/>
            <person name="Desjardin D."/>
            <person name="Finy P."/>
            <person name="Geml J."/>
            <person name="Haridas S."/>
            <person name="Hughes K."/>
            <person name="Justo A."/>
            <person name="Karasinski D."/>
            <person name="Kautmanova I."/>
            <person name="Kiss B."/>
            <person name="Kocsube S."/>
            <person name="Kotiranta H."/>
            <person name="LaButti K.M."/>
            <person name="Lechner B.E."/>
            <person name="Liimatainen K."/>
            <person name="Lipzen A."/>
            <person name="Lukacs Z."/>
            <person name="Mihaltcheva S."/>
            <person name="Morgado L.N."/>
            <person name="Niskanen T."/>
            <person name="Noordeloos M.E."/>
            <person name="Ohm R.A."/>
            <person name="Ortiz-Santana B."/>
            <person name="Ovrebo C."/>
            <person name="Racz N."/>
            <person name="Riley R."/>
            <person name="Savchenko A."/>
            <person name="Shiryaev A."/>
            <person name="Soop K."/>
            <person name="Spirin V."/>
            <person name="Szebenyi C."/>
            <person name="Tomsovsky M."/>
            <person name="Tulloss R.E."/>
            <person name="Uehling J."/>
            <person name="Grigoriev I.V."/>
            <person name="Vagvolgyi C."/>
            <person name="Papp T."/>
            <person name="Martin F.M."/>
            <person name="Miettinen O."/>
            <person name="Hibbett D.S."/>
            <person name="Nagy L.G."/>
        </authorList>
    </citation>
    <scope>NUCLEOTIDE SEQUENCE [LARGE SCALE GENOMIC DNA]</scope>
    <source>
        <strain evidence="2 3">OMC1185</strain>
    </source>
</reference>
<dbReference type="InterPro" id="IPR051477">
    <property type="entry name" value="Expansin_CellWall"/>
</dbReference>